<dbReference type="GO" id="GO:0160147">
    <property type="term" value="F:tRNA pseudouridine(38-40) synthase activity"/>
    <property type="evidence" value="ECO:0007669"/>
    <property type="project" value="UniProtKB-EC"/>
</dbReference>
<dbReference type="FunFam" id="3.30.70.580:FF:000001">
    <property type="entry name" value="tRNA pseudouridine synthase A"/>
    <property type="match status" value="1"/>
</dbReference>
<dbReference type="PIRSF" id="PIRSF001430">
    <property type="entry name" value="tRNA_psdUrid_synth"/>
    <property type="match status" value="1"/>
</dbReference>
<dbReference type="SUPFAM" id="SSF55120">
    <property type="entry name" value="Pseudouridine synthase"/>
    <property type="match status" value="1"/>
</dbReference>
<evidence type="ECO:0000256" key="5">
    <source>
        <dbReference type="PIRSR" id="PIRSR001430-1"/>
    </source>
</evidence>
<keyword evidence="2 4" id="KW-0819">tRNA processing</keyword>
<proteinExistence type="inferred from homology"/>
<feature type="domain" description="Pseudouridine synthase I TruA alpha/beta" evidence="8">
    <location>
        <begin position="8"/>
        <end position="103"/>
    </location>
</feature>
<name>A0AAE3LG88_9FIRM</name>
<evidence type="ECO:0000256" key="7">
    <source>
        <dbReference type="RuleBase" id="RU003792"/>
    </source>
</evidence>
<dbReference type="InterPro" id="IPR020095">
    <property type="entry name" value="PsdUridine_synth_TruA_C"/>
</dbReference>
<dbReference type="EMBL" id="JAOQJZ010000001">
    <property type="protein sequence ID" value="MCU6704474.1"/>
    <property type="molecule type" value="Genomic_DNA"/>
</dbReference>
<feature type="binding site" evidence="4 6">
    <location>
        <position position="110"/>
    </location>
    <ligand>
        <name>substrate</name>
    </ligand>
</feature>
<dbReference type="InterPro" id="IPR001406">
    <property type="entry name" value="PsdUridine_synth_TruA"/>
</dbReference>
<feature type="active site" description="Nucleophile" evidence="4 5">
    <location>
        <position position="52"/>
    </location>
</feature>
<organism evidence="9 10">
    <name type="scientific">Hominimerdicola aceti</name>
    <dbReference type="NCBI Taxonomy" id="2981726"/>
    <lineage>
        <taxon>Bacteria</taxon>
        <taxon>Bacillati</taxon>
        <taxon>Bacillota</taxon>
        <taxon>Clostridia</taxon>
        <taxon>Eubacteriales</taxon>
        <taxon>Oscillospiraceae</taxon>
        <taxon>Hominimerdicola</taxon>
    </lineage>
</organism>
<evidence type="ECO:0000313" key="10">
    <source>
        <dbReference type="Proteomes" id="UP001208131"/>
    </source>
</evidence>
<evidence type="ECO:0000256" key="1">
    <source>
        <dbReference type="ARBA" id="ARBA00009375"/>
    </source>
</evidence>
<dbReference type="HAMAP" id="MF_00171">
    <property type="entry name" value="TruA"/>
    <property type="match status" value="1"/>
</dbReference>
<dbReference type="GO" id="GO:0003723">
    <property type="term" value="F:RNA binding"/>
    <property type="evidence" value="ECO:0007669"/>
    <property type="project" value="InterPro"/>
</dbReference>
<dbReference type="Gene3D" id="3.30.70.660">
    <property type="entry name" value="Pseudouridine synthase I, catalytic domain, C-terminal subdomain"/>
    <property type="match status" value="1"/>
</dbReference>
<gene>
    <name evidence="4 9" type="primary">truA</name>
    <name evidence="9" type="ORF">OCV57_00850</name>
</gene>
<sequence length="254" mass="28715">MTNFRIILAYNGTAYHGWQRQNNALAVQQVLEEAILSLTGQTVTVNGCSRTDAGVHARRFCASFLIESTITCRGIVFGLNSKLPDDISVLECEKVPLDFHARYMCSGKEYEYIIHNSEIKNPFYKDTAYRSWFPIDEKKLDKAAQDFVGTHDFKAMCSTDCTKENTVRTIFSFHVRREGELVIFTVSGDGFLYNMVRIMVGTLIFINEGKIGETQIPDILASKDRTRGGKTVPPQGLYLNEVYYDKDKGSEQGE</sequence>
<reference evidence="9 10" key="1">
    <citation type="journal article" date="2021" name="ISME Commun">
        <title>Automated analysis of genomic sequences facilitates high-throughput and comprehensive description of bacteria.</title>
        <authorList>
            <person name="Hitch T.C.A."/>
        </authorList>
    </citation>
    <scope>NUCLEOTIDE SEQUENCE [LARGE SCALE GENOMIC DNA]</scope>
    <source>
        <strain evidence="9 10">Sanger_31</strain>
    </source>
</reference>
<dbReference type="PANTHER" id="PTHR11142">
    <property type="entry name" value="PSEUDOURIDYLATE SYNTHASE"/>
    <property type="match status" value="1"/>
</dbReference>
<dbReference type="RefSeq" id="WP_046441640.1">
    <property type="nucleotide sequence ID" value="NZ_JAOQJZ010000001.1"/>
</dbReference>
<dbReference type="AlphaFoldDB" id="A0AAE3LG88"/>
<evidence type="ECO:0000259" key="8">
    <source>
        <dbReference type="Pfam" id="PF01416"/>
    </source>
</evidence>
<keyword evidence="10" id="KW-1185">Reference proteome</keyword>
<dbReference type="Gene3D" id="3.30.70.580">
    <property type="entry name" value="Pseudouridine synthase I, catalytic domain, N-terminal subdomain"/>
    <property type="match status" value="1"/>
</dbReference>
<dbReference type="CDD" id="cd02570">
    <property type="entry name" value="PseudoU_synth_EcTruA"/>
    <property type="match status" value="1"/>
</dbReference>
<evidence type="ECO:0000256" key="2">
    <source>
        <dbReference type="ARBA" id="ARBA00022694"/>
    </source>
</evidence>
<dbReference type="InterPro" id="IPR020097">
    <property type="entry name" value="PsdUridine_synth_TruA_a/b_dom"/>
</dbReference>
<comment type="similarity">
    <text evidence="1 4 7">Belongs to the tRNA pseudouridine synthase TruA family.</text>
</comment>
<comment type="caution">
    <text evidence="4">Lacks conserved residue(s) required for the propagation of feature annotation.</text>
</comment>
<dbReference type="InterPro" id="IPR020094">
    <property type="entry name" value="TruA/RsuA/RluB/E/F_N"/>
</dbReference>
<comment type="catalytic activity">
    <reaction evidence="4 7">
        <text>uridine(38/39/40) in tRNA = pseudouridine(38/39/40) in tRNA</text>
        <dbReference type="Rhea" id="RHEA:22376"/>
        <dbReference type="Rhea" id="RHEA-COMP:10085"/>
        <dbReference type="Rhea" id="RHEA-COMP:10087"/>
        <dbReference type="ChEBI" id="CHEBI:65314"/>
        <dbReference type="ChEBI" id="CHEBI:65315"/>
        <dbReference type="EC" id="5.4.99.12"/>
    </reaction>
</comment>
<dbReference type="NCBIfam" id="TIGR00071">
    <property type="entry name" value="hisT_truA"/>
    <property type="match status" value="1"/>
</dbReference>
<keyword evidence="3 4" id="KW-0413">Isomerase</keyword>
<protein>
    <recommendedName>
        <fullName evidence="4">tRNA pseudouridine synthase A</fullName>
        <ecNumber evidence="4">5.4.99.12</ecNumber>
    </recommendedName>
    <alternativeName>
        <fullName evidence="4">tRNA pseudouridine(38-40) synthase</fullName>
    </alternativeName>
    <alternativeName>
        <fullName evidence="4">tRNA pseudouridylate synthase I</fullName>
    </alternativeName>
    <alternativeName>
        <fullName evidence="4">tRNA-uridine isomerase I</fullName>
    </alternativeName>
</protein>
<dbReference type="InterPro" id="IPR020103">
    <property type="entry name" value="PsdUridine_synth_cat_dom_sf"/>
</dbReference>
<comment type="caution">
    <text evidence="9">The sequence shown here is derived from an EMBL/GenBank/DDBJ whole genome shotgun (WGS) entry which is preliminary data.</text>
</comment>
<dbReference type="GO" id="GO:0031119">
    <property type="term" value="P:tRNA pseudouridine synthesis"/>
    <property type="evidence" value="ECO:0007669"/>
    <property type="project" value="UniProtKB-UniRule"/>
</dbReference>
<dbReference type="EC" id="5.4.99.12" evidence="4"/>
<dbReference type="PANTHER" id="PTHR11142:SF0">
    <property type="entry name" value="TRNA PSEUDOURIDINE SYNTHASE-LIKE 1"/>
    <property type="match status" value="1"/>
</dbReference>
<feature type="domain" description="Pseudouridine synthase I TruA alpha/beta" evidence="8">
    <location>
        <begin position="143"/>
        <end position="245"/>
    </location>
</feature>
<accession>A0AAE3LG88</accession>
<evidence type="ECO:0000256" key="4">
    <source>
        <dbReference type="HAMAP-Rule" id="MF_00171"/>
    </source>
</evidence>
<evidence type="ECO:0000256" key="6">
    <source>
        <dbReference type="PIRSR" id="PIRSR001430-2"/>
    </source>
</evidence>
<evidence type="ECO:0000313" key="9">
    <source>
        <dbReference type="EMBL" id="MCU6704474.1"/>
    </source>
</evidence>
<dbReference type="Pfam" id="PF01416">
    <property type="entry name" value="PseudoU_synth_1"/>
    <property type="match status" value="2"/>
</dbReference>
<comment type="function">
    <text evidence="4">Formation of pseudouridine at positions 38, 39 and 40 in the anticodon stem and loop of transfer RNAs.</text>
</comment>
<dbReference type="Proteomes" id="UP001208131">
    <property type="component" value="Unassembled WGS sequence"/>
</dbReference>
<comment type="subunit">
    <text evidence="4">Homodimer.</text>
</comment>
<evidence type="ECO:0000256" key="3">
    <source>
        <dbReference type="ARBA" id="ARBA00023235"/>
    </source>
</evidence>